<comment type="caution">
    <text evidence="1">The sequence shown here is derived from an EMBL/GenBank/DDBJ whole genome shotgun (WGS) entry which is preliminary data.</text>
</comment>
<protein>
    <submittedName>
        <fullName evidence="1">Uncharacterized protein</fullName>
    </submittedName>
</protein>
<dbReference type="EMBL" id="CADEAL010004420">
    <property type="protein sequence ID" value="CAB1459154.1"/>
    <property type="molecule type" value="Genomic_DNA"/>
</dbReference>
<gene>
    <name evidence="1" type="ORF">PLEPLA_LOCUS46990</name>
</gene>
<sequence>MSARNRSSCWRRRVDLLRPHRGSQLTVTALCPNTTLPSGECQRFYGLRPAQVVMRSTAMSLVNTFTRQSDDLSLVLKVADPVSAPPPQSLTAVNTASCPIKTAPGAGDPVQTDEGMDSSERLLTGNRFISSVSITARWELIPASISTLLQ</sequence>
<dbReference type="AlphaFoldDB" id="A0A9N7VXV0"/>
<dbReference type="Proteomes" id="UP001153269">
    <property type="component" value="Unassembled WGS sequence"/>
</dbReference>
<keyword evidence="2" id="KW-1185">Reference proteome</keyword>
<evidence type="ECO:0000313" key="2">
    <source>
        <dbReference type="Proteomes" id="UP001153269"/>
    </source>
</evidence>
<evidence type="ECO:0000313" key="1">
    <source>
        <dbReference type="EMBL" id="CAB1459154.1"/>
    </source>
</evidence>
<proteinExistence type="predicted"/>
<reference evidence="1" key="1">
    <citation type="submission" date="2020-03" db="EMBL/GenBank/DDBJ databases">
        <authorList>
            <person name="Weist P."/>
        </authorList>
    </citation>
    <scope>NUCLEOTIDE SEQUENCE</scope>
</reference>
<name>A0A9N7VXV0_PLEPL</name>
<accession>A0A9N7VXV0</accession>
<organism evidence="1 2">
    <name type="scientific">Pleuronectes platessa</name>
    <name type="common">European plaice</name>
    <dbReference type="NCBI Taxonomy" id="8262"/>
    <lineage>
        <taxon>Eukaryota</taxon>
        <taxon>Metazoa</taxon>
        <taxon>Chordata</taxon>
        <taxon>Craniata</taxon>
        <taxon>Vertebrata</taxon>
        <taxon>Euteleostomi</taxon>
        <taxon>Actinopterygii</taxon>
        <taxon>Neopterygii</taxon>
        <taxon>Teleostei</taxon>
        <taxon>Neoteleostei</taxon>
        <taxon>Acanthomorphata</taxon>
        <taxon>Carangaria</taxon>
        <taxon>Pleuronectiformes</taxon>
        <taxon>Pleuronectoidei</taxon>
        <taxon>Pleuronectidae</taxon>
        <taxon>Pleuronectes</taxon>
    </lineage>
</organism>